<reference evidence="3" key="1">
    <citation type="submission" date="2018-11" db="EMBL/GenBank/DDBJ databases">
        <authorList>
            <consortium name="Genoscope - CEA"/>
            <person name="William W."/>
        </authorList>
    </citation>
    <scope>NUCLEOTIDE SEQUENCE</scope>
</reference>
<dbReference type="EMBL" id="LR031568">
    <property type="protein sequence ID" value="VDC60224.1"/>
    <property type="molecule type" value="Genomic_DNA"/>
</dbReference>
<accession>A0A3P5Y8V8</accession>
<feature type="domain" description="Orc1-like AAA ATPase" evidence="1">
    <location>
        <begin position="24"/>
        <end position="80"/>
    </location>
</feature>
<dbReference type="GO" id="GO:0006952">
    <property type="term" value="P:defense response"/>
    <property type="evidence" value="ECO:0007669"/>
    <property type="project" value="InterPro"/>
</dbReference>
<dbReference type="InterPro" id="IPR027417">
    <property type="entry name" value="P-loop_NTPase"/>
</dbReference>
<dbReference type="Gene3D" id="3.40.50.300">
    <property type="entry name" value="P-loop containing nucleotide triphosphate hydrolases"/>
    <property type="match status" value="1"/>
</dbReference>
<dbReference type="InterPro" id="IPR041664">
    <property type="entry name" value="AAA_16"/>
</dbReference>
<dbReference type="EMBL" id="LS974625">
    <property type="protein sequence ID" value="CAG7861943.1"/>
    <property type="molecule type" value="Genomic_DNA"/>
</dbReference>
<dbReference type="Proteomes" id="UP000694005">
    <property type="component" value="Chromosome A09"/>
</dbReference>
<gene>
    <name evidence="3" type="ORF">BRAA09T37835Z</name>
    <name evidence="2" type="ORF">BRAPAZ1V2_A09P24100.2</name>
</gene>
<dbReference type="InterPro" id="IPR044974">
    <property type="entry name" value="Disease_R_plants"/>
</dbReference>
<sequence>MVEEIANDVLDKLNLSPSNESVDFVGIEDHIRAMSSLLDLESVEKRMVGIWGPSGIGKTTIARTLFSRLSRRFQSKYGVYRGANLGDYNMKLHLQVATSFSS</sequence>
<evidence type="ECO:0000259" key="1">
    <source>
        <dbReference type="Pfam" id="PF13191"/>
    </source>
</evidence>
<dbReference type="SUPFAM" id="SSF52540">
    <property type="entry name" value="P-loop containing nucleoside triphosphate hydrolases"/>
    <property type="match status" value="1"/>
</dbReference>
<organism evidence="3">
    <name type="scientific">Brassica campestris</name>
    <name type="common">Field mustard</name>
    <dbReference type="NCBI Taxonomy" id="3711"/>
    <lineage>
        <taxon>Eukaryota</taxon>
        <taxon>Viridiplantae</taxon>
        <taxon>Streptophyta</taxon>
        <taxon>Embryophyta</taxon>
        <taxon>Tracheophyta</taxon>
        <taxon>Spermatophyta</taxon>
        <taxon>Magnoliopsida</taxon>
        <taxon>eudicotyledons</taxon>
        <taxon>Gunneridae</taxon>
        <taxon>Pentapetalae</taxon>
        <taxon>rosids</taxon>
        <taxon>malvids</taxon>
        <taxon>Brassicales</taxon>
        <taxon>Brassicaceae</taxon>
        <taxon>Brassiceae</taxon>
        <taxon>Brassica</taxon>
    </lineage>
</organism>
<evidence type="ECO:0000313" key="3">
    <source>
        <dbReference type="EMBL" id="VDC60224.1"/>
    </source>
</evidence>
<dbReference type="Pfam" id="PF13191">
    <property type="entry name" value="AAA_16"/>
    <property type="match status" value="1"/>
</dbReference>
<evidence type="ECO:0000313" key="2">
    <source>
        <dbReference type="EMBL" id="CAG7861943.1"/>
    </source>
</evidence>
<name>A0A3P5Y8V8_BRACM</name>
<dbReference type="Gramene" id="A09p24100.2_BraZ1">
    <property type="protein sequence ID" value="A09p24100.2_BraZ1.CDS"/>
    <property type="gene ID" value="A09g24100.2_BraZ1"/>
</dbReference>
<dbReference type="PANTHER" id="PTHR11017">
    <property type="entry name" value="LEUCINE-RICH REPEAT-CONTAINING PROTEIN"/>
    <property type="match status" value="1"/>
</dbReference>
<dbReference type="PANTHER" id="PTHR11017:SF569">
    <property type="entry name" value="DISEASE RESISTANCE PROTEIN"/>
    <property type="match status" value="1"/>
</dbReference>
<dbReference type="AlphaFoldDB" id="A0A3P5Y8V8"/>
<proteinExistence type="predicted"/>
<protein>
    <recommendedName>
        <fullName evidence="1">Orc1-like AAA ATPase domain-containing protein</fullName>
    </recommendedName>
</protein>